<evidence type="ECO:0000256" key="3">
    <source>
        <dbReference type="ARBA" id="ARBA00022525"/>
    </source>
</evidence>
<evidence type="ECO:0000256" key="5">
    <source>
        <dbReference type="SAM" id="SignalP"/>
    </source>
</evidence>
<proteinExistence type="inferred from homology"/>
<gene>
    <name evidence="6" type="ORF">L596_023602</name>
</gene>
<evidence type="ECO:0000256" key="1">
    <source>
        <dbReference type="ARBA" id="ARBA00004613"/>
    </source>
</evidence>
<dbReference type="InterPro" id="IPR001534">
    <property type="entry name" value="Transthyretin-like"/>
</dbReference>
<dbReference type="GO" id="GO:0005576">
    <property type="term" value="C:extracellular region"/>
    <property type="evidence" value="ECO:0007669"/>
    <property type="project" value="UniProtKB-SubCell"/>
</dbReference>
<feature type="signal peptide" evidence="5">
    <location>
        <begin position="1"/>
        <end position="20"/>
    </location>
</feature>
<dbReference type="EMBL" id="AZBU02000008">
    <property type="protein sequence ID" value="TKR67452.1"/>
    <property type="molecule type" value="Genomic_DNA"/>
</dbReference>
<comment type="similarity">
    <text evidence="2">Belongs to the nematode transthyretin-like family.</text>
</comment>
<name>A0A4U5MED5_STECR</name>
<dbReference type="Proteomes" id="UP000298663">
    <property type="component" value="Unassembled WGS sequence"/>
</dbReference>
<comment type="subcellular location">
    <subcellularLocation>
        <location evidence="1">Secreted</location>
    </subcellularLocation>
</comment>
<evidence type="ECO:0000256" key="2">
    <source>
        <dbReference type="ARBA" id="ARBA00010112"/>
    </source>
</evidence>
<dbReference type="GO" id="GO:0009986">
    <property type="term" value="C:cell surface"/>
    <property type="evidence" value="ECO:0007669"/>
    <property type="project" value="InterPro"/>
</dbReference>
<protein>
    <recommendedName>
        <fullName evidence="8">Transthyretin/hydroxyisourate hydrolase domain-containing protein</fullName>
    </recommendedName>
</protein>
<dbReference type="PANTHER" id="PTHR21700">
    <property type="entry name" value="TRANSTHYRETIN-LIKE FAMILY PROTEIN-RELATED"/>
    <property type="match status" value="1"/>
</dbReference>
<organism evidence="6 7">
    <name type="scientific">Steinernema carpocapsae</name>
    <name type="common">Entomopathogenic nematode</name>
    <dbReference type="NCBI Taxonomy" id="34508"/>
    <lineage>
        <taxon>Eukaryota</taxon>
        <taxon>Metazoa</taxon>
        <taxon>Ecdysozoa</taxon>
        <taxon>Nematoda</taxon>
        <taxon>Chromadorea</taxon>
        <taxon>Rhabditida</taxon>
        <taxon>Tylenchina</taxon>
        <taxon>Panagrolaimomorpha</taxon>
        <taxon>Strongyloidoidea</taxon>
        <taxon>Steinernematidae</taxon>
        <taxon>Steinernema</taxon>
    </lineage>
</organism>
<sequence length="141" mass="15633">MQSTPLVLILLFCFAARVAAFRQQSVGIRGRLMCGERPLSDTTVKLWNKNHLGTDDQLADMKTDAQGNYQLEGGIGAIFAMDVHLRSITTATTELRLAVSAKGELAHPRRICDSKWPSVAVVRRRRDEHAIQVPGRGTQLH</sequence>
<keyword evidence="4 5" id="KW-0732">Signal</keyword>
<keyword evidence="7" id="KW-1185">Reference proteome</keyword>
<dbReference type="PANTHER" id="PTHR21700:SF112">
    <property type="entry name" value="TRANSTHYRETIN-RELATED FAMILY DOMAIN"/>
    <property type="match status" value="1"/>
</dbReference>
<feature type="chain" id="PRO_5020917430" description="Transthyretin/hydroxyisourate hydrolase domain-containing protein" evidence="5">
    <location>
        <begin position="21"/>
        <end position="141"/>
    </location>
</feature>
<reference evidence="6 7" key="2">
    <citation type="journal article" date="2019" name="G3 (Bethesda)">
        <title>Hybrid Assembly of the Genome of the Entomopathogenic Nematode Steinernema carpocapsae Identifies the X-Chromosome.</title>
        <authorList>
            <person name="Serra L."/>
            <person name="Macchietto M."/>
            <person name="Macias-Munoz A."/>
            <person name="McGill C.J."/>
            <person name="Rodriguez I.M."/>
            <person name="Rodriguez B."/>
            <person name="Murad R."/>
            <person name="Mortazavi A."/>
        </authorList>
    </citation>
    <scope>NUCLEOTIDE SEQUENCE [LARGE SCALE GENOMIC DNA]</scope>
    <source>
        <strain evidence="6 7">ALL</strain>
    </source>
</reference>
<evidence type="ECO:0000313" key="6">
    <source>
        <dbReference type="EMBL" id="TKR67452.1"/>
    </source>
</evidence>
<dbReference type="InterPro" id="IPR038479">
    <property type="entry name" value="Transthyretin-like_sf"/>
</dbReference>
<keyword evidence="3" id="KW-0964">Secreted</keyword>
<comment type="caution">
    <text evidence="6">The sequence shown here is derived from an EMBL/GenBank/DDBJ whole genome shotgun (WGS) entry which is preliminary data.</text>
</comment>
<accession>A0A4U5MED5</accession>
<dbReference type="AlphaFoldDB" id="A0A4U5MED5"/>
<dbReference type="Pfam" id="PF01060">
    <property type="entry name" value="TTR-52"/>
    <property type="match status" value="1"/>
</dbReference>
<dbReference type="Gene3D" id="2.60.40.3330">
    <property type="match status" value="1"/>
</dbReference>
<reference evidence="6 7" key="1">
    <citation type="journal article" date="2015" name="Genome Biol.">
        <title>Comparative genomics of Steinernema reveals deeply conserved gene regulatory networks.</title>
        <authorList>
            <person name="Dillman A.R."/>
            <person name="Macchietto M."/>
            <person name="Porter C.F."/>
            <person name="Rogers A."/>
            <person name="Williams B."/>
            <person name="Antoshechkin I."/>
            <person name="Lee M.M."/>
            <person name="Goodwin Z."/>
            <person name="Lu X."/>
            <person name="Lewis E.E."/>
            <person name="Goodrich-Blair H."/>
            <person name="Stock S.P."/>
            <person name="Adams B.J."/>
            <person name="Sternberg P.W."/>
            <person name="Mortazavi A."/>
        </authorList>
    </citation>
    <scope>NUCLEOTIDE SEQUENCE [LARGE SCALE GENOMIC DNA]</scope>
    <source>
        <strain evidence="6 7">ALL</strain>
    </source>
</reference>
<evidence type="ECO:0000256" key="4">
    <source>
        <dbReference type="ARBA" id="ARBA00022729"/>
    </source>
</evidence>
<evidence type="ECO:0000313" key="7">
    <source>
        <dbReference type="Proteomes" id="UP000298663"/>
    </source>
</evidence>
<evidence type="ECO:0008006" key="8">
    <source>
        <dbReference type="Google" id="ProtNLM"/>
    </source>
</evidence>
<dbReference type="OrthoDB" id="5837678at2759"/>